<keyword evidence="7" id="KW-0965">Cell junction</keyword>
<dbReference type="OMA" id="VAPEMTN"/>
<evidence type="ECO:0000256" key="8">
    <source>
        <dbReference type="ARBA" id="ARBA00022989"/>
    </source>
</evidence>
<evidence type="ECO:0000256" key="5">
    <source>
        <dbReference type="ARBA" id="ARBA00022475"/>
    </source>
</evidence>
<evidence type="ECO:0000256" key="6">
    <source>
        <dbReference type="ARBA" id="ARBA00022692"/>
    </source>
</evidence>
<dbReference type="PRINTS" id="PR01077">
    <property type="entry name" value="CLAUDIN"/>
</dbReference>
<dbReference type="InterPro" id="IPR017974">
    <property type="entry name" value="Claudin_CS"/>
</dbReference>
<evidence type="ECO:0000256" key="1">
    <source>
        <dbReference type="ARBA" id="ARBA00004435"/>
    </source>
</evidence>
<dbReference type="GO" id="GO:0005886">
    <property type="term" value="C:plasma membrane"/>
    <property type="evidence" value="ECO:0007669"/>
    <property type="project" value="UniProtKB-SubCell"/>
</dbReference>
<reference evidence="11" key="2">
    <citation type="submission" date="2025-09" db="UniProtKB">
        <authorList>
            <consortium name="Ensembl"/>
        </authorList>
    </citation>
    <scope>IDENTIFICATION</scope>
</reference>
<feature type="transmembrane region" description="Helical" evidence="10">
    <location>
        <begin position="12"/>
        <end position="30"/>
    </location>
</feature>
<accession>A0A3Q2CQ36</accession>
<comment type="subcellular location">
    <subcellularLocation>
        <location evidence="1">Cell junction</location>
        <location evidence="1">Tight junction</location>
    </subcellularLocation>
    <subcellularLocation>
        <location evidence="2">Cell membrane</location>
        <topology evidence="2">Multi-pass membrane protein</topology>
    </subcellularLocation>
</comment>
<evidence type="ECO:0000256" key="2">
    <source>
        <dbReference type="ARBA" id="ARBA00004651"/>
    </source>
</evidence>
<dbReference type="GeneTree" id="ENSGT00940000159077"/>
<protein>
    <submittedName>
        <fullName evidence="11">Claudin 8.3</fullName>
    </submittedName>
</protein>
<name>A0A3Q2CQ36_CYPVA</name>
<feature type="transmembrane region" description="Helical" evidence="10">
    <location>
        <begin position="79"/>
        <end position="105"/>
    </location>
</feature>
<keyword evidence="9 10" id="KW-0472">Membrane</keyword>
<dbReference type="Proteomes" id="UP000265020">
    <property type="component" value="Unassembled WGS sequence"/>
</dbReference>
<evidence type="ECO:0000256" key="4">
    <source>
        <dbReference type="ARBA" id="ARBA00022427"/>
    </source>
</evidence>
<dbReference type="RefSeq" id="XP_015247190.1">
    <property type="nucleotide sequence ID" value="XM_015391704.1"/>
</dbReference>
<dbReference type="InterPro" id="IPR006187">
    <property type="entry name" value="Claudin"/>
</dbReference>
<evidence type="ECO:0000256" key="3">
    <source>
        <dbReference type="ARBA" id="ARBA00008295"/>
    </source>
</evidence>
<keyword evidence="4" id="KW-0796">Tight junction</keyword>
<dbReference type="PANTHER" id="PTHR12002">
    <property type="entry name" value="CLAUDIN"/>
    <property type="match status" value="1"/>
</dbReference>
<feature type="transmembrane region" description="Helical" evidence="10">
    <location>
        <begin position="117"/>
        <end position="144"/>
    </location>
</feature>
<dbReference type="KEGG" id="cvg:107095566"/>
<evidence type="ECO:0000313" key="12">
    <source>
        <dbReference type="Proteomes" id="UP000265020"/>
    </source>
</evidence>
<keyword evidence="6 10" id="KW-0812">Transmembrane</keyword>
<evidence type="ECO:0000313" key="11">
    <source>
        <dbReference type="Ensembl" id="ENSCVAP00000007574.1"/>
    </source>
</evidence>
<dbReference type="AlphaFoldDB" id="A0A3Q2CQ36"/>
<dbReference type="OrthoDB" id="8440677at2759"/>
<dbReference type="Pfam" id="PF00822">
    <property type="entry name" value="PMP22_Claudin"/>
    <property type="match status" value="1"/>
</dbReference>
<dbReference type="GO" id="GO:0005923">
    <property type="term" value="C:bicellular tight junction"/>
    <property type="evidence" value="ECO:0007669"/>
    <property type="project" value="UniProtKB-SubCell"/>
</dbReference>
<evidence type="ECO:0000256" key="9">
    <source>
        <dbReference type="ARBA" id="ARBA00023136"/>
    </source>
</evidence>
<keyword evidence="5" id="KW-1003">Cell membrane</keyword>
<keyword evidence="12" id="KW-1185">Reference proteome</keyword>
<keyword evidence="8 10" id="KW-1133">Transmembrane helix</keyword>
<dbReference type="InterPro" id="IPR004031">
    <property type="entry name" value="PMP22/EMP/MP20/Claudin"/>
</dbReference>
<dbReference type="PROSITE" id="PS01346">
    <property type="entry name" value="CLAUDIN"/>
    <property type="match status" value="1"/>
</dbReference>
<evidence type="ECO:0000256" key="7">
    <source>
        <dbReference type="ARBA" id="ARBA00022949"/>
    </source>
</evidence>
<dbReference type="STRING" id="28743.ENSCVAP00000007574"/>
<evidence type="ECO:0000256" key="10">
    <source>
        <dbReference type="SAM" id="Phobius"/>
    </source>
</evidence>
<dbReference type="Ensembl" id="ENSCVAT00000003072.1">
    <property type="protein sequence ID" value="ENSCVAP00000007574.1"/>
    <property type="gene ID" value="ENSCVAG00000009233.1"/>
</dbReference>
<dbReference type="GeneID" id="107095566"/>
<feature type="transmembrane region" description="Helical" evidence="10">
    <location>
        <begin position="164"/>
        <end position="188"/>
    </location>
</feature>
<dbReference type="GO" id="GO:0005198">
    <property type="term" value="F:structural molecule activity"/>
    <property type="evidence" value="ECO:0007669"/>
    <property type="project" value="InterPro"/>
</dbReference>
<reference evidence="11" key="1">
    <citation type="submission" date="2025-08" db="UniProtKB">
        <authorList>
            <consortium name="Ensembl"/>
        </authorList>
    </citation>
    <scope>IDENTIFICATION</scope>
</reference>
<sequence length="279" mass="30312">MIQGLSEIAAMCIGLMGMIGASATTGLPMWKVTVSTGENETEMETRWEGLWMNCHRDTNIRMQCKVYDSLLDISPELQAGRGLMCCSIALSGVGLLVALAGMRCTSCFQGIKWAKTVILMVAGGIQFMGCICVFVPVSWTGYVIVRDLHNPLSTNTERREVGDALYIGWATGAFLLASALLFTCRCLASDGKLTMTSYYPVSTLKSTRNSQRNKTLDAQLPIPLQTAAQDMMSSEAQMNRSACSQKAGNIHISGNSLYATQNTSSFSGMCDPVAYNCYY</sequence>
<proteinExistence type="inferred from homology"/>
<comment type="similarity">
    <text evidence="3">Belongs to the claudin family.</text>
</comment>
<dbReference type="Gene3D" id="1.20.140.150">
    <property type="match status" value="1"/>
</dbReference>
<organism evidence="11 12">
    <name type="scientific">Cyprinodon variegatus</name>
    <name type="common">Sheepshead minnow</name>
    <dbReference type="NCBI Taxonomy" id="28743"/>
    <lineage>
        <taxon>Eukaryota</taxon>
        <taxon>Metazoa</taxon>
        <taxon>Chordata</taxon>
        <taxon>Craniata</taxon>
        <taxon>Vertebrata</taxon>
        <taxon>Euteleostomi</taxon>
        <taxon>Actinopterygii</taxon>
        <taxon>Neopterygii</taxon>
        <taxon>Teleostei</taxon>
        <taxon>Neoteleostei</taxon>
        <taxon>Acanthomorphata</taxon>
        <taxon>Ovalentaria</taxon>
        <taxon>Atherinomorphae</taxon>
        <taxon>Cyprinodontiformes</taxon>
        <taxon>Cyprinodontidae</taxon>
        <taxon>Cyprinodon</taxon>
    </lineage>
</organism>